<reference evidence="2 3" key="1">
    <citation type="journal article" date="2016" name="Int. J. Syst. Evol. Microbiol.">
        <title>Descriptions of Anaerotaenia torta gen. nov., sp. nov. and Anaerocolumna cellulosilytica gen. nov., sp. nov. isolated from a methanogenic reactor of cattle waste.</title>
        <authorList>
            <person name="Uek A."/>
            <person name="Ohtaki Y."/>
            <person name="Kaku N."/>
            <person name="Ueki K."/>
        </authorList>
    </citation>
    <scope>NUCLEOTIDE SEQUENCE [LARGE SCALE GENOMIC DNA]</scope>
    <source>
        <strain evidence="2 3">SN021</strain>
    </source>
</reference>
<sequence length="318" mass="36166">MGCILLLGFYINDNNNGSSYDPEPPTIKNTAFENFSDIIQKNSNEVDESTKELLQPDTASYADTTIEQSKSYQNNSNSDIPIATNTDNVYMKETSALTRLTRESLRTLSAGTVIDAERLGNDFFQVGFYSEPIDEALTSRIMGISYKENTNIALKELRYVRLLHYSFDGQIHIGELIVNESIAEDIIDIFIELYEAAYPIERMLLVDEYDGDDNTSMSDNNTSAFNYRTMTSSDNLSKHALGLAVDMNPLYNPYVKGTKKDREVLPPNGTAYTDRSLDNPYYIKKDDICYKAFIKRGFTWGGEWKNSKDYQHFQKSKP</sequence>
<proteinExistence type="predicted"/>
<feature type="domain" description="Peptidase M15C" evidence="1">
    <location>
        <begin position="232"/>
        <end position="314"/>
    </location>
</feature>
<dbReference type="SUPFAM" id="SSF55166">
    <property type="entry name" value="Hedgehog/DD-peptidase"/>
    <property type="match status" value="1"/>
</dbReference>
<keyword evidence="3" id="KW-1185">Reference proteome</keyword>
<dbReference type="GO" id="GO:0008233">
    <property type="term" value="F:peptidase activity"/>
    <property type="evidence" value="ECO:0007669"/>
    <property type="project" value="InterPro"/>
</dbReference>
<protein>
    <recommendedName>
        <fullName evidence="1">Peptidase M15C domain-containing protein</fullName>
    </recommendedName>
</protein>
<name>A0A6S6RBG1_9FIRM</name>
<organism evidence="2 3">
    <name type="scientific">Anaerocolumna cellulosilytica</name>
    <dbReference type="NCBI Taxonomy" id="433286"/>
    <lineage>
        <taxon>Bacteria</taxon>
        <taxon>Bacillati</taxon>
        <taxon>Bacillota</taxon>
        <taxon>Clostridia</taxon>
        <taxon>Lachnospirales</taxon>
        <taxon>Lachnospiraceae</taxon>
        <taxon>Anaerocolumna</taxon>
    </lineage>
</organism>
<dbReference type="AlphaFoldDB" id="A0A6S6RBG1"/>
<dbReference type="InterPro" id="IPR009045">
    <property type="entry name" value="Zn_M74/Hedgehog-like"/>
</dbReference>
<gene>
    <name evidence="2" type="ORF">acsn021_44090</name>
</gene>
<dbReference type="InterPro" id="IPR039561">
    <property type="entry name" value="Peptidase_M15C"/>
</dbReference>
<accession>A0A6S6RBG1</accession>
<dbReference type="KEGG" id="acel:acsn021_44090"/>
<dbReference type="Gene3D" id="3.30.1380.10">
    <property type="match status" value="1"/>
</dbReference>
<dbReference type="EMBL" id="AP023367">
    <property type="protein sequence ID" value="BCJ96840.1"/>
    <property type="molecule type" value="Genomic_DNA"/>
</dbReference>
<dbReference type="Proteomes" id="UP000515561">
    <property type="component" value="Chromosome"/>
</dbReference>
<dbReference type="Pfam" id="PF13539">
    <property type="entry name" value="Peptidase_M15_4"/>
    <property type="match status" value="1"/>
</dbReference>
<evidence type="ECO:0000313" key="2">
    <source>
        <dbReference type="EMBL" id="BCJ96840.1"/>
    </source>
</evidence>
<evidence type="ECO:0000259" key="1">
    <source>
        <dbReference type="Pfam" id="PF13539"/>
    </source>
</evidence>
<evidence type="ECO:0000313" key="3">
    <source>
        <dbReference type="Proteomes" id="UP000515561"/>
    </source>
</evidence>